<dbReference type="AlphaFoldDB" id="A0A7W8C5H6"/>
<dbReference type="Pfam" id="PF01656">
    <property type="entry name" value="CbiA"/>
    <property type="match status" value="1"/>
</dbReference>
<feature type="domain" description="4Fe-4S ferredoxin-type" evidence="4">
    <location>
        <begin position="63"/>
        <end position="92"/>
    </location>
</feature>
<sequence length="304" mass="32589">MREIVVISGKGGTGKTTVCAALAALASREGRNPVLCDLDVDVPDLHIIFDPHVQQEHPFVSGNTAVINENVCTQCGRCLELCQFGAVGQNGNGQFIIDALDCEGCGVCHKLCPTGAIEFPQRHCGTWYLSQTRFGSFVHAQLDPGQENSGRLVSLLKQQARQLAPTAEDSLILCDGSPGIGCPVISSLSGATLAVAVVEPTPSGRHDFERVADLCRHFRIPVSVIINKADLNNDEARAIEEYAVRQGYTLAGCLPFSPLVTEAMIRGEALTERDSPLASELEKIWGRICAAADKPARRANINSL</sequence>
<keyword evidence="2" id="KW-0408">Iron</keyword>
<evidence type="ECO:0000256" key="1">
    <source>
        <dbReference type="ARBA" id="ARBA00022723"/>
    </source>
</evidence>
<protein>
    <submittedName>
        <fullName evidence="5">MinD superfamily P-loop ATPase</fullName>
    </submittedName>
</protein>
<dbReference type="PROSITE" id="PS00198">
    <property type="entry name" value="4FE4S_FER_1"/>
    <property type="match status" value="1"/>
</dbReference>
<comment type="caution">
    <text evidence="5">The sequence shown here is derived from an EMBL/GenBank/DDBJ whole genome shotgun (WGS) entry which is preliminary data.</text>
</comment>
<dbReference type="InterPro" id="IPR027417">
    <property type="entry name" value="P-loop_NTPase"/>
</dbReference>
<keyword evidence="6" id="KW-1185">Reference proteome</keyword>
<accession>A0A7W8C5H6</accession>
<keyword evidence="1" id="KW-0479">Metal-binding</keyword>
<dbReference type="Gene3D" id="3.30.70.20">
    <property type="match status" value="1"/>
</dbReference>
<proteinExistence type="predicted"/>
<dbReference type="SUPFAM" id="SSF52540">
    <property type="entry name" value="P-loop containing nucleoside triphosphate hydrolases"/>
    <property type="match status" value="1"/>
</dbReference>
<evidence type="ECO:0000313" key="6">
    <source>
        <dbReference type="Proteomes" id="UP000539075"/>
    </source>
</evidence>
<keyword evidence="3" id="KW-0411">Iron-sulfur</keyword>
<evidence type="ECO:0000259" key="4">
    <source>
        <dbReference type="PROSITE" id="PS51379"/>
    </source>
</evidence>
<dbReference type="RefSeq" id="WP_183722250.1">
    <property type="nucleotide sequence ID" value="NZ_JACHGO010000011.1"/>
</dbReference>
<dbReference type="GO" id="GO:0046872">
    <property type="term" value="F:metal ion binding"/>
    <property type="evidence" value="ECO:0007669"/>
    <property type="project" value="UniProtKB-KW"/>
</dbReference>
<evidence type="ECO:0000256" key="2">
    <source>
        <dbReference type="ARBA" id="ARBA00023004"/>
    </source>
</evidence>
<dbReference type="PANTHER" id="PTHR43534:SF1">
    <property type="entry name" value="4FE-4S CLUSTER CONTAINING PARA FAMILY ATPASE PROTEIN"/>
    <property type="match status" value="1"/>
</dbReference>
<gene>
    <name evidence="5" type="ORF">HNQ38_002822</name>
</gene>
<evidence type="ECO:0000313" key="5">
    <source>
        <dbReference type="EMBL" id="MBB5144704.1"/>
    </source>
</evidence>
<dbReference type="Proteomes" id="UP000539075">
    <property type="component" value="Unassembled WGS sequence"/>
</dbReference>
<dbReference type="Gene3D" id="3.40.50.300">
    <property type="entry name" value="P-loop containing nucleotide triphosphate hydrolases"/>
    <property type="match status" value="1"/>
</dbReference>
<dbReference type="GO" id="GO:0051536">
    <property type="term" value="F:iron-sulfur cluster binding"/>
    <property type="evidence" value="ECO:0007669"/>
    <property type="project" value="UniProtKB-KW"/>
</dbReference>
<dbReference type="InterPro" id="IPR002586">
    <property type="entry name" value="CobQ/CobB/MinD/ParA_Nub-bd_dom"/>
</dbReference>
<dbReference type="EMBL" id="JACHGO010000011">
    <property type="protein sequence ID" value="MBB5144704.1"/>
    <property type="molecule type" value="Genomic_DNA"/>
</dbReference>
<organism evidence="5 6">
    <name type="scientific">Desulfovibrio intestinalis</name>
    <dbReference type="NCBI Taxonomy" id="58621"/>
    <lineage>
        <taxon>Bacteria</taxon>
        <taxon>Pseudomonadati</taxon>
        <taxon>Thermodesulfobacteriota</taxon>
        <taxon>Desulfovibrionia</taxon>
        <taxon>Desulfovibrionales</taxon>
        <taxon>Desulfovibrionaceae</taxon>
        <taxon>Desulfovibrio</taxon>
    </lineage>
</organism>
<dbReference type="PANTHER" id="PTHR43534">
    <property type="entry name" value="MIND SUPERFAMILY P-LOOP ATPASE CONTAINING AN INSERTED FERREDOXIN DOMAIN"/>
    <property type="match status" value="1"/>
</dbReference>
<evidence type="ECO:0000256" key="3">
    <source>
        <dbReference type="ARBA" id="ARBA00023014"/>
    </source>
</evidence>
<feature type="domain" description="4Fe-4S ferredoxin-type" evidence="4">
    <location>
        <begin position="93"/>
        <end position="122"/>
    </location>
</feature>
<name>A0A7W8C5H6_9BACT</name>
<dbReference type="PROSITE" id="PS51379">
    <property type="entry name" value="4FE4S_FER_2"/>
    <property type="match status" value="2"/>
</dbReference>
<dbReference type="CDD" id="cd03110">
    <property type="entry name" value="SIMIBI_bact_arch"/>
    <property type="match status" value="1"/>
</dbReference>
<reference evidence="5 6" key="1">
    <citation type="submission" date="2020-08" db="EMBL/GenBank/DDBJ databases">
        <title>Genomic Encyclopedia of Type Strains, Phase IV (KMG-IV): sequencing the most valuable type-strain genomes for metagenomic binning, comparative biology and taxonomic classification.</title>
        <authorList>
            <person name="Goeker M."/>
        </authorList>
    </citation>
    <scope>NUCLEOTIDE SEQUENCE [LARGE SCALE GENOMIC DNA]</scope>
    <source>
        <strain evidence="5 6">DSM 11275</strain>
    </source>
</reference>
<dbReference type="InterPro" id="IPR017900">
    <property type="entry name" value="4Fe4S_Fe_S_CS"/>
</dbReference>
<dbReference type="SUPFAM" id="SSF54862">
    <property type="entry name" value="4Fe-4S ferredoxins"/>
    <property type="match status" value="1"/>
</dbReference>
<dbReference type="Pfam" id="PF00037">
    <property type="entry name" value="Fer4"/>
    <property type="match status" value="2"/>
</dbReference>
<dbReference type="InterPro" id="IPR017896">
    <property type="entry name" value="4Fe4S_Fe-S-bd"/>
</dbReference>